<evidence type="ECO:0000256" key="1">
    <source>
        <dbReference type="SAM" id="MobiDB-lite"/>
    </source>
</evidence>
<dbReference type="EMBL" id="UINC01119256">
    <property type="protein sequence ID" value="SVC92945.1"/>
    <property type="molecule type" value="Genomic_DNA"/>
</dbReference>
<accession>A0A382R6Z0</accession>
<feature type="non-terminal residue" evidence="2">
    <location>
        <position position="62"/>
    </location>
</feature>
<dbReference type="AlphaFoldDB" id="A0A382R6Z0"/>
<evidence type="ECO:0000313" key="2">
    <source>
        <dbReference type="EMBL" id="SVC92945.1"/>
    </source>
</evidence>
<gene>
    <name evidence="2" type="ORF">METZ01_LOCUS345799</name>
</gene>
<protein>
    <submittedName>
        <fullName evidence="2">Uncharacterized protein</fullName>
    </submittedName>
</protein>
<sequence length="62" mass="6849">MKLNTSMIIRTLLLLTGLLSTSTFAFPDMTLPKLDKDFFTNPPQVPNAVPDTPTADDKNLRA</sequence>
<feature type="region of interest" description="Disordered" evidence="1">
    <location>
        <begin position="37"/>
        <end position="62"/>
    </location>
</feature>
<name>A0A382R6Z0_9ZZZZ</name>
<reference evidence="2" key="1">
    <citation type="submission" date="2018-05" db="EMBL/GenBank/DDBJ databases">
        <authorList>
            <person name="Lanie J.A."/>
            <person name="Ng W.-L."/>
            <person name="Kazmierczak K.M."/>
            <person name="Andrzejewski T.M."/>
            <person name="Davidsen T.M."/>
            <person name="Wayne K.J."/>
            <person name="Tettelin H."/>
            <person name="Glass J.I."/>
            <person name="Rusch D."/>
            <person name="Podicherti R."/>
            <person name="Tsui H.-C.T."/>
            <person name="Winkler M.E."/>
        </authorList>
    </citation>
    <scope>NUCLEOTIDE SEQUENCE</scope>
</reference>
<organism evidence="2">
    <name type="scientific">marine metagenome</name>
    <dbReference type="NCBI Taxonomy" id="408172"/>
    <lineage>
        <taxon>unclassified sequences</taxon>
        <taxon>metagenomes</taxon>
        <taxon>ecological metagenomes</taxon>
    </lineage>
</organism>
<proteinExistence type="predicted"/>